<sequence>MMMEPSHHDLVDWNREGTVIVIKNVHGFSEKVLPQYFKHSNYASFVRQLNMYGFTRALNMPQAFKHHLFQRGKKEKLSLMKRKLSQPKQDLTALSNKYKADLERAQQDLEAMRERQQRFDEEVTKLKGQNAHLDKENAMLWQVVEEARGRQQLLAQKMKQIMSFLYGAFMNRDGKVQLETISEALPMILDSAKDAGVEIEELSNGDNQKSANALFAPDQGSAQGASARSGLPAPPRSRMYDEHRPHETTSTRASSSGVPKGFEPPSGANHSSRQSHPPPQHIQQQQQQQQQQHSGEDEEDDSDFVRLDSSLLRMPTLTGDSLLDYSNSNQPGENNTAGALVSPNGPSNDLAPLLQQPRTRELSSSSSRMMKDLPSPSPMSSDPKFAPENDVDFSAETSMGAPDLARADSLVRGASLQSFLDLVESSKAKNGNAEDDLHRHLDIAKELDQYMNEQDNTLQRMNTIESQLSQAQGPHFDNDGDSGIGDDPNVPDFFTGDDDVQGASSESTNLSPSKRREPDSPDKVSPGDILQDGSSSATKKRKTSFDDGVI</sequence>
<dbReference type="SUPFAM" id="SSF46785">
    <property type="entry name" value="Winged helix' DNA-binding domain"/>
    <property type="match status" value="1"/>
</dbReference>
<dbReference type="PRINTS" id="PR00056">
    <property type="entry name" value="HSFDOMAIN"/>
</dbReference>
<feature type="compositionally biased region" description="Polar residues" evidence="6">
    <location>
        <begin position="502"/>
        <end position="512"/>
    </location>
</feature>
<dbReference type="InterPro" id="IPR000232">
    <property type="entry name" value="HSF_DNA-bd"/>
</dbReference>
<gene>
    <name evidence="8" type="ORF">FCC1311_024402</name>
</gene>
<feature type="region of interest" description="Disordered" evidence="6">
    <location>
        <begin position="203"/>
        <end position="303"/>
    </location>
</feature>
<feature type="coiled-coil region" evidence="5">
    <location>
        <begin position="88"/>
        <end position="129"/>
    </location>
</feature>
<dbReference type="GO" id="GO:0003700">
    <property type="term" value="F:DNA-binding transcription factor activity"/>
    <property type="evidence" value="ECO:0007669"/>
    <property type="project" value="InterPro"/>
</dbReference>
<reference evidence="8 9" key="1">
    <citation type="submission" date="2017-12" db="EMBL/GenBank/DDBJ databases">
        <title>Sequencing, de novo assembly and annotation of complete genome of a new Thraustochytrid species, strain FCC1311.</title>
        <authorList>
            <person name="Sedici K."/>
            <person name="Godart F."/>
            <person name="Aiese Cigliano R."/>
            <person name="Sanseverino W."/>
            <person name="Barakat M."/>
            <person name="Ortet P."/>
            <person name="Marechal E."/>
            <person name="Cagnac O."/>
            <person name="Amato A."/>
        </authorList>
    </citation>
    <scope>NUCLEOTIDE SEQUENCE [LARGE SCALE GENOMIC DNA]</scope>
</reference>
<comment type="caution">
    <text evidence="8">The sequence shown here is derived from an EMBL/GenBank/DDBJ whole genome shotgun (WGS) entry which is preliminary data.</text>
</comment>
<dbReference type="GO" id="GO:0005634">
    <property type="term" value="C:nucleus"/>
    <property type="evidence" value="ECO:0007669"/>
    <property type="project" value="UniProtKB-SubCell"/>
</dbReference>
<dbReference type="AlphaFoldDB" id="A0A2R5G7B7"/>
<dbReference type="InterPro" id="IPR036388">
    <property type="entry name" value="WH-like_DNA-bd_sf"/>
</dbReference>
<feature type="region of interest" description="Disordered" evidence="6">
    <location>
        <begin position="469"/>
        <end position="550"/>
    </location>
</feature>
<evidence type="ECO:0000256" key="6">
    <source>
        <dbReference type="SAM" id="MobiDB-lite"/>
    </source>
</evidence>
<dbReference type="GO" id="GO:0043565">
    <property type="term" value="F:sequence-specific DNA binding"/>
    <property type="evidence" value="ECO:0007669"/>
    <property type="project" value="InterPro"/>
</dbReference>
<feature type="compositionally biased region" description="Basic and acidic residues" evidence="6">
    <location>
        <begin position="238"/>
        <end position="249"/>
    </location>
</feature>
<accession>A0A2R5G7B7</accession>
<proteinExistence type="inferred from homology"/>
<keyword evidence="3" id="KW-0539">Nucleus</keyword>
<dbReference type="EMBL" id="BEYU01000019">
    <property type="protein sequence ID" value="GBG26219.1"/>
    <property type="molecule type" value="Genomic_DNA"/>
</dbReference>
<dbReference type="Gene3D" id="1.10.10.10">
    <property type="entry name" value="Winged helix-like DNA-binding domain superfamily/Winged helix DNA-binding domain"/>
    <property type="match status" value="1"/>
</dbReference>
<dbReference type="Proteomes" id="UP000241890">
    <property type="component" value="Unassembled WGS sequence"/>
</dbReference>
<organism evidence="8 9">
    <name type="scientific">Hondaea fermentalgiana</name>
    <dbReference type="NCBI Taxonomy" id="2315210"/>
    <lineage>
        <taxon>Eukaryota</taxon>
        <taxon>Sar</taxon>
        <taxon>Stramenopiles</taxon>
        <taxon>Bigyra</taxon>
        <taxon>Labyrinthulomycetes</taxon>
        <taxon>Thraustochytrida</taxon>
        <taxon>Thraustochytriidae</taxon>
        <taxon>Hondaea</taxon>
    </lineage>
</organism>
<evidence type="ECO:0000256" key="3">
    <source>
        <dbReference type="ARBA" id="ARBA00023242"/>
    </source>
</evidence>
<feature type="domain" description="HSF-type DNA-binding" evidence="7">
    <location>
        <begin position="1"/>
        <end position="83"/>
    </location>
</feature>
<keyword evidence="8" id="KW-0346">Stress response</keyword>
<evidence type="ECO:0000256" key="2">
    <source>
        <dbReference type="ARBA" id="ARBA00023125"/>
    </source>
</evidence>
<comment type="similarity">
    <text evidence="4">Belongs to the HSF family.</text>
</comment>
<dbReference type="OrthoDB" id="60033at2759"/>
<comment type="subcellular location">
    <subcellularLocation>
        <location evidence="1">Nucleus</location>
    </subcellularLocation>
</comment>
<evidence type="ECO:0000313" key="9">
    <source>
        <dbReference type="Proteomes" id="UP000241890"/>
    </source>
</evidence>
<keyword evidence="5" id="KW-0175">Coiled coil</keyword>
<protein>
    <submittedName>
        <fullName evidence="8">Heat shock transcription factor</fullName>
    </submittedName>
</protein>
<dbReference type="SMART" id="SM00415">
    <property type="entry name" value="HSF"/>
    <property type="match status" value="1"/>
</dbReference>
<dbReference type="PANTHER" id="PTHR10015">
    <property type="entry name" value="HEAT SHOCK TRANSCRIPTION FACTOR"/>
    <property type="match status" value="1"/>
</dbReference>
<dbReference type="PANTHER" id="PTHR10015:SF206">
    <property type="entry name" value="HSF-TYPE DNA-BINDING DOMAIN-CONTAINING PROTEIN"/>
    <property type="match status" value="1"/>
</dbReference>
<evidence type="ECO:0000256" key="5">
    <source>
        <dbReference type="SAM" id="Coils"/>
    </source>
</evidence>
<feature type="compositionally biased region" description="Low complexity" evidence="6">
    <location>
        <begin position="372"/>
        <end position="384"/>
    </location>
</feature>
<name>A0A2R5G7B7_9STRA</name>
<feature type="region of interest" description="Disordered" evidence="6">
    <location>
        <begin position="321"/>
        <end position="388"/>
    </location>
</feature>
<feature type="compositionally biased region" description="Low complexity" evidence="6">
    <location>
        <begin position="270"/>
        <end position="293"/>
    </location>
</feature>
<dbReference type="InterPro" id="IPR036390">
    <property type="entry name" value="WH_DNA-bd_sf"/>
</dbReference>
<evidence type="ECO:0000256" key="4">
    <source>
        <dbReference type="RuleBase" id="RU004020"/>
    </source>
</evidence>
<keyword evidence="2" id="KW-0238">DNA-binding</keyword>
<dbReference type="Pfam" id="PF00447">
    <property type="entry name" value="HSF_DNA-bind"/>
    <property type="match status" value="1"/>
</dbReference>
<evidence type="ECO:0000259" key="7">
    <source>
        <dbReference type="SMART" id="SM00415"/>
    </source>
</evidence>
<evidence type="ECO:0000313" key="8">
    <source>
        <dbReference type="EMBL" id="GBG26219.1"/>
    </source>
</evidence>
<dbReference type="InParanoid" id="A0A2R5G7B7"/>
<keyword evidence="9" id="KW-1185">Reference proteome</keyword>
<feature type="compositionally biased region" description="Polar residues" evidence="6">
    <location>
        <begin position="324"/>
        <end position="337"/>
    </location>
</feature>
<evidence type="ECO:0000256" key="1">
    <source>
        <dbReference type="ARBA" id="ARBA00004123"/>
    </source>
</evidence>